<feature type="region of interest" description="Disordered" evidence="3">
    <location>
        <begin position="330"/>
        <end position="482"/>
    </location>
</feature>
<reference evidence="6" key="1">
    <citation type="submission" date="2025-08" db="UniProtKB">
        <authorList>
            <consortium name="RefSeq"/>
        </authorList>
    </citation>
    <scope>IDENTIFICATION</scope>
</reference>
<dbReference type="Gene3D" id="1.10.30.10">
    <property type="entry name" value="High mobility group box domain"/>
    <property type="match status" value="1"/>
</dbReference>
<dbReference type="SUPFAM" id="SSF47095">
    <property type="entry name" value="HMG-box"/>
    <property type="match status" value="1"/>
</dbReference>
<dbReference type="CTD" id="31846"/>
<dbReference type="GO" id="GO:0045892">
    <property type="term" value="P:negative regulation of DNA-templated transcription"/>
    <property type="evidence" value="ECO:0007669"/>
    <property type="project" value="TreeGrafter"/>
</dbReference>
<feature type="compositionally biased region" description="Basic and acidic residues" evidence="3">
    <location>
        <begin position="390"/>
        <end position="402"/>
    </location>
</feature>
<feature type="domain" description="HMG box" evidence="4">
    <location>
        <begin position="96"/>
        <end position="164"/>
    </location>
</feature>
<dbReference type="AlphaFoldDB" id="A0A7E5W9P8"/>
<sequence>MATPNSYKQNTSMSMPSPQSNPHYMIAGPPMSFGMMKEGARRAAGAAVAGSPGQAAKDDKTSPFVSTVHSHPGFQPQKIGKGAGAGAGLPKPPKPPEKPLMPYMRYSRRVWDTVKAAHPDLKLWEIGRIIGGMWRDLPETEKAGYVDEYEAEKLEYEKSLKTYHNSPAYLAYIAAKNKAVVGNLEEESSSKKGSSQKEQQQQDRRIDIQPAEDEEDQDEGLSVKHVAYARYLRNHRLINEIFSDTVVPDVRSVVTTARMQILKKQVQSLTMHQKKLEDELQQIEEKFEAKKRKFIESSEAFQEELKKHCKPAVDDDTFSRMVERAMEQMRRGVAPANTQPLPPAAHDKKDEPMEQDQTQIKPETNGPNLPTQVDKVSTTEVKTDGVTTELKTEPEAKEKEPEEPVNNGHDAEVERKEEKPVPKVENKEAAAPAAPPAAHPTHITSPPHHPLLMPPAAGAAALPGPPHGAPPPPPAGAYGGAYGGRYYGGYAGGFPGGAGYGAHVPYYGGAQPEHYHAAHHLHHHAPQHHASDKQEEPQPKKESE</sequence>
<dbReference type="GO" id="GO:0031492">
    <property type="term" value="F:nucleosomal DNA binding"/>
    <property type="evidence" value="ECO:0007669"/>
    <property type="project" value="TreeGrafter"/>
</dbReference>
<evidence type="ECO:0000256" key="1">
    <source>
        <dbReference type="PROSITE-ProRule" id="PRU00267"/>
    </source>
</evidence>
<feature type="DNA-binding region" description="HMG box" evidence="1">
    <location>
        <begin position="96"/>
        <end position="164"/>
    </location>
</feature>
<organism evidence="5 6">
    <name type="scientific">Trichoplusia ni</name>
    <name type="common">Cabbage looper</name>
    <dbReference type="NCBI Taxonomy" id="7111"/>
    <lineage>
        <taxon>Eukaryota</taxon>
        <taxon>Metazoa</taxon>
        <taxon>Ecdysozoa</taxon>
        <taxon>Arthropoda</taxon>
        <taxon>Hexapoda</taxon>
        <taxon>Insecta</taxon>
        <taxon>Pterygota</taxon>
        <taxon>Neoptera</taxon>
        <taxon>Endopterygota</taxon>
        <taxon>Lepidoptera</taxon>
        <taxon>Glossata</taxon>
        <taxon>Ditrysia</taxon>
        <taxon>Noctuoidea</taxon>
        <taxon>Noctuidae</taxon>
        <taxon>Plusiinae</taxon>
        <taxon>Trichoplusia</taxon>
    </lineage>
</organism>
<feature type="compositionally biased region" description="Acidic residues" evidence="3">
    <location>
        <begin position="210"/>
        <end position="219"/>
    </location>
</feature>
<dbReference type="GeneID" id="113500358"/>
<feature type="compositionally biased region" description="Basic and acidic residues" evidence="3">
    <location>
        <begin position="529"/>
        <end position="544"/>
    </location>
</feature>
<dbReference type="InterPro" id="IPR036910">
    <property type="entry name" value="HMG_box_dom_sf"/>
</dbReference>
<feature type="region of interest" description="Disordered" evidence="3">
    <location>
        <begin position="501"/>
        <end position="544"/>
    </location>
</feature>
<evidence type="ECO:0000256" key="2">
    <source>
        <dbReference type="SAM" id="Coils"/>
    </source>
</evidence>
<dbReference type="Pfam" id="PF00505">
    <property type="entry name" value="HMG_box"/>
    <property type="match status" value="1"/>
</dbReference>
<protein>
    <submittedName>
        <fullName evidence="6">SWI/SNF-related matrix-associated actin-dependent regulator of chromatin subfamily E member 1-like isoform X4</fullName>
    </submittedName>
</protein>
<feature type="compositionally biased region" description="Basic and acidic residues" evidence="3">
    <location>
        <begin position="409"/>
        <end position="428"/>
    </location>
</feature>
<feature type="region of interest" description="Disordered" evidence="3">
    <location>
        <begin position="1"/>
        <end position="26"/>
    </location>
</feature>
<feature type="region of interest" description="Disordered" evidence="3">
    <location>
        <begin position="185"/>
        <end position="220"/>
    </location>
</feature>
<dbReference type="SMART" id="SM00398">
    <property type="entry name" value="HMG"/>
    <property type="match status" value="1"/>
</dbReference>
<keyword evidence="5" id="KW-1185">Reference proteome</keyword>
<dbReference type="GO" id="GO:0016514">
    <property type="term" value="C:SWI/SNF complex"/>
    <property type="evidence" value="ECO:0007669"/>
    <property type="project" value="TreeGrafter"/>
</dbReference>
<dbReference type="Proteomes" id="UP000322000">
    <property type="component" value="Chromosome 13"/>
</dbReference>
<evidence type="ECO:0000313" key="6">
    <source>
        <dbReference type="RefSeq" id="XP_026736926.1"/>
    </source>
</evidence>
<dbReference type="PANTHER" id="PTHR46232:SF1">
    <property type="entry name" value="SWI_SNF-RELATED MATRIX-ASSOCIATED ACTIN-DEPENDENT REGULATOR OF CHROMATIN SUBFAMILY E MEMBER 1"/>
    <property type="match status" value="1"/>
</dbReference>
<keyword evidence="1" id="KW-0238">DNA-binding</keyword>
<dbReference type="InterPro" id="IPR009071">
    <property type="entry name" value="HMG_box_dom"/>
</dbReference>
<dbReference type="CDD" id="cd21983">
    <property type="entry name" value="HMG-box_SMARCE1"/>
    <property type="match status" value="1"/>
</dbReference>
<keyword evidence="2" id="KW-0175">Coiled coil</keyword>
<keyword evidence="1" id="KW-0539">Nucleus</keyword>
<evidence type="ECO:0000313" key="5">
    <source>
        <dbReference type="Proteomes" id="UP000322000"/>
    </source>
</evidence>
<evidence type="ECO:0000259" key="4">
    <source>
        <dbReference type="PROSITE" id="PS50118"/>
    </source>
</evidence>
<name>A0A7E5W9P8_TRINI</name>
<feature type="compositionally biased region" description="Pro residues" evidence="3">
    <location>
        <begin position="463"/>
        <end position="475"/>
    </location>
</feature>
<dbReference type="RefSeq" id="XP_026736926.1">
    <property type="nucleotide sequence ID" value="XM_026881125.1"/>
</dbReference>
<proteinExistence type="predicted"/>
<dbReference type="PANTHER" id="PTHR46232">
    <property type="entry name" value="SMARCE1 REGULATOR OF CHROMATIN"/>
    <property type="match status" value="1"/>
</dbReference>
<gene>
    <name evidence="6" type="primary">LOC113500358</name>
</gene>
<feature type="region of interest" description="Disordered" evidence="3">
    <location>
        <begin position="44"/>
        <end position="100"/>
    </location>
</feature>
<dbReference type="FunFam" id="1.10.30.10:FF:000048">
    <property type="entry name" value="Putative SWI/SNF-related matrix-associated actin-dependent regulator chromatin subfamily E member"/>
    <property type="match status" value="1"/>
</dbReference>
<feature type="compositionally biased region" description="Basic residues" evidence="3">
    <location>
        <begin position="517"/>
        <end position="527"/>
    </location>
</feature>
<evidence type="ECO:0000256" key="3">
    <source>
        <dbReference type="SAM" id="MobiDB-lite"/>
    </source>
</evidence>
<feature type="compositionally biased region" description="Polar residues" evidence="3">
    <location>
        <begin position="1"/>
        <end position="22"/>
    </location>
</feature>
<dbReference type="PROSITE" id="PS50118">
    <property type="entry name" value="HMG_BOX_2"/>
    <property type="match status" value="1"/>
</dbReference>
<feature type="compositionally biased region" description="Low complexity" evidence="3">
    <location>
        <begin position="44"/>
        <end position="55"/>
    </location>
</feature>
<feature type="compositionally biased region" description="Polar residues" evidence="3">
    <location>
        <begin position="355"/>
        <end position="380"/>
    </location>
</feature>
<dbReference type="GO" id="GO:0016922">
    <property type="term" value="F:nuclear receptor binding"/>
    <property type="evidence" value="ECO:0007669"/>
    <property type="project" value="TreeGrafter"/>
</dbReference>
<feature type="coiled-coil region" evidence="2">
    <location>
        <begin position="259"/>
        <end position="293"/>
    </location>
</feature>
<accession>A0A7E5W9P8</accession>